<evidence type="ECO:0000259" key="3">
    <source>
        <dbReference type="Pfam" id="PF17289"/>
    </source>
</evidence>
<dbReference type="PANTHER" id="PTHR39184:SF1">
    <property type="entry name" value="PBSX PHAGE TERMINASE LARGE SUBUNIT"/>
    <property type="match status" value="1"/>
</dbReference>
<dbReference type="InterPro" id="IPR006437">
    <property type="entry name" value="Phage_terminase_lsu"/>
</dbReference>
<dbReference type="AlphaFoldDB" id="A0A0R1UY14"/>
<dbReference type="Gene3D" id="3.30.420.280">
    <property type="match status" value="1"/>
</dbReference>
<proteinExistence type="predicted"/>
<protein>
    <submittedName>
        <fullName evidence="4">PBSX family phage terminase</fullName>
    </submittedName>
</protein>
<reference evidence="4 5" key="1">
    <citation type="journal article" date="2015" name="Genome Announc.">
        <title>Expanding the biotechnology potential of lactobacilli through comparative genomics of 213 strains and associated genera.</title>
        <authorList>
            <person name="Sun Z."/>
            <person name="Harris H.M."/>
            <person name="McCann A."/>
            <person name="Guo C."/>
            <person name="Argimon S."/>
            <person name="Zhang W."/>
            <person name="Yang X."/>
            <person name="Jeffery I.B."/>
            <person name="Cooney J.C."/>
            <person name="Kagawa T.F."/>
            <person name="Liu W."/>
            <person name="Song Y."/>
            <person name="Salvetti E."/>
            <person name="Wrobel A."/>
            <person name="Rasinkangas P."/>
            <person name="Parkhill J."/>
            <person name="Rea M.C."/>
            <person name="O'Sullivan O."/>
            <person name="Ritari J."/>
            <person name="Douillard F.P."/>
            <person name="Paul Ross R."/>
            <person name="Yang R."/>
            <person name="Briner A.E."/>
            <person name="Felis G.E."/>
            <person name="de Vos W.M."/>
            <person name="Barrangou R."/>
            <person name="Klaenhammer T.R."/>
            <person name="Caufield P.W."/>
            <person name="Cui Y."/>
            <person name="Zhang H."/>
            <person name="O'Toole P.W."/>
        </authorList>
    </citation>
    <scope>NUCLEOTIDE SEQUENCE [LARGE SCALE GENOMIC DNA]</scope>
    <source>
        <strain evidence="4 5">DSM 16230</strain>
    </source>
</reference>
<dbReference type="OrthoDB" id="4498710at2"/>
<dbReference type="STRING" id="1423801.FD50_GL000997"/>
<organism evidence="4 5">
    <name type="scientific">Liquorilactobacillus satsumensis DSM 16230 = JCM 12392</name>
    <dbReference type="NCBI Taxonomy" id="1423801"/>
    <lineage>
        <taxon>Bacteria</taxon>
        <taxon>Bacillati</taxon>
        <taxon>Bacillota</taxon>
        <taxon>Bacilli</taxon>
        <taxon>Lactobacillales</taxon>
        <taxon>Lactobacillaceae</taxon>
        <taxon>Liquorilactobacillus</taxon>
    </lineage>
</organism>
<dbReference type="InterPro" id="IPR027417">
    <property type="entry name" value="P-loop_NTPase"/>
</dbReference>
<keyword evidence="5" id="KW-1185">Reference proteome</keyword>
<dbReference type="PATRIC" id="fig|1423801.4.peg.1012"/>
<comment type="caution">
    <text evidence="4">The sequence shown here is derived from an EMBL/GenBank/DDBJ whole genome shotgun (WGS) entry which is preliminary data.</text>
</comment>
<feature type="domain" description="Phage terminase large subunit N-terminal" evidence="2">
    <location>
        <begin position="131"/>
        <end position="207"/>
    </location>
</feature>
<dbReference type="InterPro" id="IPR052380">
    <property type="entry name" value="Viral_DNA_packaging_terminase"/>
</dbReference>
<evidence type="ECO:0000313" key="5">
    <source>
        <dbReference type="Proteomes" id="UP000051166"/>
    </source>
</evidence>
<dbReference type="EMBL" id="AZFQ01000044">
    <property type="protein sequence ID" value="KRL98038.1"/>
    <property type="molecule type" value="Genomic_DNA"/>
</dbReference>
<sequence>MITTITDLYSPKQIDVMKTVLHRRDWRLLINYGAVRSGKTVIDNDIFLMELRRVRMLADKVDVAEPMYILAGYSSKSLQNNVLQEISNKYGIEFKFDKHGSFVLFGVKIVQTFTGSIAGLGAIRGMTSFGAYVNEASLANEEVFNEILNRCSAKDARIICDTNPDVPTHYLKKDYIDNQDPKAGVVSFHFTIDDNKFLDAKYVQNMKAGTPTGMFYDRSILGLWVSGDGMVYQDFNKDTMIIPRAKLPNNLKYYVGVDWGYEHKGTIVVLGDDKDGNTYLVEEHTKQYKEIDYWVSMAKDIQKRYGKRVKFWADSARPEHVSRFKREFIDCFNAKKSVISGIESVAKLIKTGHFFVVEEAIESFLDEIYQYVWDEKSGLPVKENDDVMDAIRYAIYNTHERIKAKVTKKPSFFYRN</sequence>
<evidence type="ECO:0000313" key="4">
    <source>
        <dbReference type="EMBL" id="KRL98038.1"/>
    </source>
</evidence>
<feature type="domain" description="Terminase large subunit gp17-like C-terminal" evidence="3">
    <location>
        <begin position="256"/>
        <end position="396"/>
    </location>
</feature>
<keyword evidence="1" id="KW-1188">Viral release from host cell</keyword>
<dbReference type="RefSeq" id="WP_056960967.1">
    <property type="nucleotide sequence ID" value="NZ_AZFQ01000044.1"/>
</dbReference>
<dbReference type="Proteomes" id="UP000051166">
    <property type="component" value="Unassembled WGS sequence"/>
</dbReference>
<gene>
    <name evidence="4" type="ORF">FD50_GL000997</name>
</gene>
<dbReference type="GeneID" id="98308355"/>
<dbReference type="Gene3D" id="3.40.50.300">
    <property type="entry name" value="P-loop containing nucleotide triphosphate hydrolases"/>
    <property type="match status" value="1"/>
</dbReference>
<dbReference type="InterPro" id="IPR035421">
    <property type="entry name" value="Terminase_6C"/>
</dbReference>
<dbReference type="InterPro" id="IPR035412">
    <property type="entry name" value="Terminase_L_N"/>
</dbReference>
<evidence type="ECO:0000256" key="1">
    <source>
        <dbReference type="ARBA" id="ARBA00022612"/>
    </source>
</evidence>
<dbReference type="NCBIfam" id="TIGR01547">
    <property type="entry name" value="phage_term_2"/>
    <property type="match status" value="1"/>
</dbReference>
<dbReference type="Pfam" id="PF04466">
    <property type="entry name" value="Terminase_3"/>
    <property type="match status" value="1"/>
</dbReference>
<accession>A0A0R1UY14</accession>
<dbReference type="Pfam" id="PF17289">
    <property type="entry name" value="Terminase_6C"/>
    <property type="match status" value="1"/>
</dbReference>
<name>A0A0R1UY14_9LACO</name>
<dbReference type="PANTHER" id="PTHR39184">
    <property type="match status" value="1"/>
</dbReference>
<evidence type="ECO:0000259" key="2">
    <source>
        <dbReference type="Pfam" id="PF04466"/>
    </source>
</evidence>